<dbReference type="PANTHER" id="PTHR43085">
    <property type="entry name" value="HEXOKINASE FAMILY MEMBER"/>
    <property type="match status" value="1"/>
</dbReference>
<dbReference type="PANTHER" id="PTHR43085:SF1">
    <property type="entry name" value="PSEUDOURIDINE KINASE-RELATED"/>
    <property type="match status" value="1"/>
</dbReference>
<comment type="similarity">
    <text evidence="1">Belongs to the carbohydrate kinase PfkB family.</text>
</comment>
<evidence type="ECO:0000256" key="4">
    <source>
        <dbReference type="ARBA" id="ARBA00022777"/>
    </source>
</evidence>
<evidence type="ECO:0000256" key="1">
    <source>
        <dbReference type="ARBA" id="ARBA00010688"/>
    </source>
</evidence>
<dbReference type="SUPFAM" id="SSF53613">
    <property type="entry name" value="Ribokinase-like"/>
    <property type="match status" value="1"/>
</dbReference>
<keyword evidence="2" id="KW-0808">Transferase</keyword>
<accession>A0A1I6QN41</accession>
<reference evidence="8" key="1">
    <citation type="submission" date="2016-10" db="EMBL/GenBank/DDBJ databases">
        <authorList>
            <person name="Varghese N."/>
            <person name="Submissions S."/>
        </authorList>
    </citation>
    <scope>NUCLEOTIDE SEQUENCE [LARGE SCALE GENOMIC DNA]</scope>
    <source>
        <strain evidence="8">CGMCC 4.7047</strain>
    </source>
</reference>
<dbReference type="PROSITE" id="PS00584">
    <property type="entry name" value="PFKB_KINASES_2"/>
    <property type="match status" value="1"/>
</dbReference>
<evidence type="ECO:0000256" key="5">
    <source>
        <dbReference type="ARBA" id="ARBA00022840"/>
    </source>
</evidence>
<keyword evidence="3" id="KW-0547">Nucleotide-binding</keyword>
<evidence type="ECO:0000259" key="6">
    <source>
        <dbReference type="Pfam" id="PF00294"/>
    </source>
</evidence>
<dbReference type="RefSeq" id="WP_093842295.1">
    <property type="nucleotide sequence ID" value="NZ_FPAB01000002.1"/>
</dbReference>
<dbReference type="InterPro" id="IPR002173">
    <property type="entry name" value="Carboh/pur_kinase_PfkB_CS"/>
</dbReference>
<evidence type="ECO:0000256" key="2">
    <source>
        <dbReference type="ARBA" id="ARBA00022679"/>
    </source>
</evidence>
<dbReference type="GO" id="GO:0016301">
    <property type="term" value="F:kinase activity"/>
    <property type="evidence" value="ECO:0007669"/>
    <property type="project" value="UniProtKB-KW"/>
</dbReference>
<dbReference type="Proteomes" id="UP000198873">
    <property type="component" value="Unassembled WGS sequence"/>
</dbReference>
<gene>
    <name evidence="7" type="ORF">SAMN05444716_102130</name>
</gene>
<keyword evidence="5" id="KW-0067">ATP-binding</keyword>
<dbReference type="AlphaFoldDB" id="A0A1I6QN41"/>
<dbReference type="InterPro" id="IPR029056">
    <property type="entry name" value="Ribokinase-like"/>
</dbReference>
<dbReference type="Pfam" id="PF00294">
    <property type="entry name" value="PfkB"/>
    <property type="match status" value="1"/>
</dbReference>
<organism evidence="7 8">
    <name type="scientific">Streptomyces harbinensis</name>
    <dbReference type="NCBI Taxonomy" id="1176198"/>
    <lineage>
        <taxon>Bacteria</taxon>
        <taxon>Bacillati</taxon>
        <taxon>Actinomycetota</taxon>
        <taxon>Actinomycetes</taxon>
        <taxon>Kitasatosporales</taxon>
        <taxon>Streptomycetaceae</taxon>
        <taxon>Streptomyces</taxon>
    </lineage>
</organism>
<dbReference type="EMBL" id="FPAB01000002">
    <property type="protein sequence ID" value="SFS53728.1"/>
    <property type="molecule type" value="Genomic_DNA"/>
</dbReference>
<dbReference type="InterPro" id="IPR050306">
    <property type="entry name" value="PfkB_Carbo_kinase"/>
</dbReference>
<dbReference type="Gene3D" id="3.40.1190.20">
    <property type="match status" value="1"/>
</dbReference>
<dbReference type="CDD" id="cd01166">
    <property type="entry name" value="KdgK"/>
    <property type="match status" value="1"/>
</dbReference>
<dbReference type="InterPro" id="IPR011611">
    <property type="entry name" value="PfkB_dom"/>
</dbReference>
<evidence type="ECO:0000256" key="3">
    <source>
        <dbReference type="ARBA" id="ARBA00022741"/>
    </source>
</evidence>
<keyword evidence="8" id="KW-1185">Reference proteome</keyword>
<evidence type="ECO:0000313" key="8">
    <source>
        <dbReference type="Proteomes" id="UP000198873"/>
    </source>
</evidence>
<sequence>MSAPDVEVLTFGETMLSLQLEGPLAVGNPVRPTVAGAESNVAVGLARLGHRARWAGRVGADEPGRMVLRTLRGEGVDVAHATTDDEAPTGAMLRERRVADLARVHYWRGGSAGSRLRPGHLGPALDAGARVLHLTGITCALGAGPLAAVRAAAEHAAGRGWTVTLDVNHRTRLWSADQAAAALRPLLPRVDIVIASDDELPLVAGDDDTAEAERAALLLRDGVREVVVKRGAEGADLHLPGRPALHVPAHPVPVTDTVGAGDAFCAGYLSGLLDGLSPGDRLHRATRTAAFAVATSGDWEGLPHRDELPLLDTAPGTAVR</sequence>
<keyword evidence="4 7" id="KW-0418">Kinase</keyword>
<dbReference type="GO" id="GO:0005524">
    <property type="term" value="F:ATP binding"/>
    <property type="evidence" value="ECO:0007669"/>
    <property type="project" value="UniProtKB-KW"/>
</dbReference>
<feature type="domain" description="Carbohydrate kinase PfkB" evidence="6">
    <location>
        <begin position="11"/>
        <end position="303"/>
    </location>
</feature>
<proteinExistence type="inferred from homology"/>
<dbReference type="STRING" id="1176198.SAMN05444716_102130"/>
<evidence type="ECO:0000313" key="7">
    <source>
        <dbReference type="EMBL" id="SFS53728.1"/>
    </source>
</evidence>
<name>A0A1I6QN41_9ACTN</name>
<protein>
    <submittedName>
        <fullName evidence="7">2-dehydro-3-deoxygluconokinase</fullName>
    </submittedName>
</protein>